<evidence type="ECO:0000313" key="3">
    <source>
        <dbReference type="Proteomes" id="UP000431264"/>
    </source>
</evidence>
<gene>
    <name evidence="2" type="ORF">GOQ30_09075</name>
</gene>
<sequence length="239" mass="27424">MKKLFALLSAFTVVLTSCSSDDSSNESSTILVTKIIETYEDGSTYTENFYYNGNKLIKVEDSDGESETFVYDSNGKLISGIEKYYDGSNLITGNVNYVYNAQNKLSSIEYHDNLHFDYTYNSNGTITEDNYDSNGFADTFIYTFLNNNVVAIEESSIITTYQFDTKNSPFMNVYSPYELFRSYFDYDYNNATNKLYNNSTADSRSSTYTYIYNSDNFPIKRTETTGDGEIIITEYFYNN</sequence>
<dbReference type="RefSeq" id="WP_140997683.1">
    <property type="nucleotide sequence ID" value="NZ_VDCZ01000005.1"/>
</dbReference>
<comment type="caution">
    <text evidence="2">The sequence shown here is derived from an EMBL/GenBank/DDBJ whole genome shotgun (WGS) entry which is preliminary data.</text>
</comment>
<evidence type="ECO:0000256" key="1">
    <source>
        <dbReference type="SAM" id="SignalP"/>
    </source>
</evidence>
<proteinExistence type="predicted"/>
<name>A0A6I4II57_9FLAO</name>
<protein>
    <recommendedName>
        <fullName evidence="4">YD repeat-containing protein</fullName>
    </recommendedName>
</protein>
<feature type="signal peptide" evidence="1">
    <location>
        <begin position="1"/>
        <end position="19"/>
    </location>
</feature>
<organism evidence="2 3">
    <name type="scientific">Flavobacterium profundi</name>
    <dbReference type="NCBI Taxonomy" id="1774945"/>
    <lineage>
        <taxon>Bacteria</taxon>
        <taxon>Pseudomonadati</taxon>
        <taxon>Bacteroidota</taxon>
        <taxon>Flavobacteriia</taxon>
        <taxon>Flavobacteriales</taxon>
        <taxon>Flavobacteriaceae</taxon>
        <taxon>Flavobacterium</taxon>
    </lineage>
</organism>
<dbReference type="NCBIfam" id="TIGR01643">
    <property type="entry name" value="YD_repeat_2x"/>
    <property type="match status" value="1"/>
</dbReference>
<evidence type="ECO:0008006" key="4">
    <source>
        <dbReference type="Google" id="ProtNLM"/>
    </source>
</evidence>
<accession>A0A6I4II57</accession>
<evidence type="ECO:0000313" key="2">
    <source>
        <dbReference type="EMBL" id="MVO09308.1"/>
    </source>
</evidence>
<dbReference type="InterPro" id="IPR006530">
    <property type="entry name" value="YD"/>
</dbReference>
<dbReference type="PROSITE" id="PS51257">
    <property type="entry name" value="PROKAR_LIPOPROTEIN"/>
    <property type="match status" value="1"/>
</dbReference>
<dbReference type="EMBL" id="WQLW01000005">
    <property type="protein sequence ID" value="MVO09308.1"/>
    <property type="molecule type" value="Genomic_DNA"/>
</dbReference>
<dbReference type="Gene3D" id="2.180.10.10">
    <property type="entry name" value="RHS repeat-associated core"/>
    <property type="match status" value="1"/>
</dbReference>
<keyword evidence="1" id="KW-0732">Signal</keyword>
<dbReference type="AlphaFoldDB" id="A0A6I4II57"/>
<reference evidence="3" key="1">
    <citation type="submission" date="2019-05" db="EMBL/GenBank/DDBJ databases">
        <title>Flavobacterium profundi sp. nov., isolated from a deep-sea seamount.</title>
        <authorList>
            <person name="Zhang D.-C."/>
        </authorList>
    </citation>
    <scope>NUCLEOTIDE SEQUENCE [LARGE SCALE GENOMIC DNA]</scope>
    <source>
        <strain evidence="3">TP390</strain>
    </source>
</reference>
<dbReference type="Proteomes" id="UP000431264">
    <property type="component" value="Unassembled WGS sequence"/>
</dbReference>
<keyword evidence="3" id="KW-1185">Reference proteome</keyword>
<feature type="chain" id="PRO_5026039686" description="YD repeat-containing protein" evidence="1">
    <location>
        <begin position="20"/>
        <end position="239"/>
    </location>
</feature>
<dbReference type="OrthoDB" id="1444189at2"/>